<evidence type="ECO:0000256" key="6">
    <source>
        <dbReference type="ARBA" id="ARBA00022827"/>
    </source>
</evidence>
<dbReference type="InterPro" id="IPR001433">
    <property type="entry name" value="OxRdtase_FAD/NAD-bd"/>
</dbReference>
<protein>
    <recommendedName>
        <fullName evidence="9">NADPH-dependent diflavin oxidoreductase 1</fullName>
        <ecNumber evidence="9">1.18.1.-</ecNumber>
    </recommendedName>
    <alternativeName>
        <fullName evidence="9">NADPH-dependent FMN and FAD-containing oxidoreductase</fullName>
    </alternativeName>
</protein>
<evidence type="ECO:0000256" key="4">
    <source>
        <dbReference type="ARBA" id="ARBA00022630"/>
    </source>
</evidence>
<dbReference type="PRINTS" id="PR00369">
    <property type="entry name" value="FLAVODOXIN"/>
</dbReference>
<evidence type="ECO:0000259" key="12">
    <source>
        <dbReference type="PROSITE" id="PS51384"/>
    </source>
</evidence>
<feature type="binding site" evidence="9">
    <location>
        <position position="491"/>
    </location>
    <ligand>
        <name>FAD</name>
        <dbReference type="ChEBI" id="CHEBI:57692"/>
    </ligand>
</feature>
<dbReference type="InterPro" id="IPR001094">
    <property type="entry name" value="Flavdoxin-like"/>
</dbReference>
<keyword evidence="3 9" id="KW-0963">Cytoplasm</keyword>
<feature type="binding site" evidence="9">
    <location>
        <position position="747"/>
    </location>
    <ligand>
        <name>FAD</name>
        <dbReference type="ChEBI" id="CHEBI:57692"/>
    </ligand>
</feature>
<keyword evidence="4 9" id="KW-0285">Flavoprotein</keyword>
<dbReference type="InterPro" id="IPR008254">
    <property type="entry name" value="Flavodoxin/NO_synth"/>
</dbReference>
<dbReference type="EMBL" id="QGMK01002632">
    <property type="protein sequence ID" value="TVY57075.1"/>
    <property type="molecule type" value="Genomic_DNA"/>
</dbReference>
<dbReference type="Pfam" id="PF00667">
    <property type="entry name" value="FAD_binding_1"/>
    <property type="match status" value="1"/>
</dbReference>
<dbReference type="FunFam" id="3.40.50.360:FF:000034">
    <property type="entry name" value="NADPH-dependent diflavin oxidoreductase 1"/>
    <property type="match status" value="1"/>
</dbReference>
<dbReference type="PRINTS" id="PR00371">
    <property type="entry name" value="FPNCR"/>
</dbReference>
<comment type="catalytic activity">
    <reaction evidence="9">
        <text>2 oxidized [2Fe-2S]-[protein] + NADPH = 2 reduced [2Fe-2S]-[protein] + NADP(+) + H(+)</text>
        <dbReference type="Rhea" id="RHEA:67716"/>
        <dbReference type="Rhea" id="RHEA-COMP:17327"/>
        <dbReference type="Rhea" id="RHEA-COMP:17328"/>
        <dbReference type="ChEBI" id="CHEBI:15378"/>
        <dbReference type="ChEBI" id="CHEBI:33737"/>
        <dbReference type="ChEBI" id="CHEBI:33738"/>
        <dbReference type="ChEBI" id="CHEBI:57783"/>
        <dbReference type="ChEBI" id="CHEBI:58349"/>
    </reaction>
</comment>
<feature type="binding site" evidence="9">
    <location>
        <begin position="561"/>
        <end position="564"/>
    </location>
    <ligand>
        <name>FAD</name>
        <dbReference type="ChEBI" id="CHEBI:57692"/>
    </ligand>
</feature>
<dbReference type="InterPro" id="IPR003097">
    <property type="entry name" value="CysJ-like_FAD-binding"/>
</dbReference>
<dbReference type="InterPro" id="IPR028879">
    <property type="entry name" value="NDOR1"/>
</dbReference>
<dbReference type="Pfam" id="PF00175">
    <property type="entry name" value="NAD_binding_1"/>
    <property type="match status" value="1"/>
</dbReference>
<dbReference type="GO" id="GO:0005829">
    <property type="term" value="C:cytosol"/>
    <property type="evidence" value="ECO:0007669"/>
    <property type="project" value="TreeGrafter"/>
</dbReference>
<dbReference type="Gene3D" id="2.40.30.10">
    <property type="entry name" value="Translation factors"/>
    <property type="match status" value="1"/>
</dbReference>
<dbReference type="Gene3D" id="3.40.50.80">
    <property type="entry name" value="Nucleotide-binding domain of ferredoxin-NADP reductase (FNR) module"/>
    <property type="match status" value="1"/>
</dbReference>
<comment type="cofactor">
    <cofactor evidence="2 9">
        <name>FAD</name>
        <dbReference type="ChEBI" id="CHEBI:57692"/>
    </cofactor>
</comment>
<evidence type="ECO:0000256" key="1">
    <source>
        <dbReference type="ARBA" id="ARBA00001917"/>
    </source>
</evidence>
<proteinExistence type="inferred from homology"/>
<feature type="binding site" evidence="9">
    <location>
        <begin position="668"/>
        <end position="672"/>
    </location>
    <ligand>
        <name>NADP(+)</name>
        <dbReference type="ChEBI" id="CHEBI:58349"/>
    </ligand>
</feature>
<dbReference type="SUPFAM" id="SSF52218">
    <property type="entry name" value="Flavoproteins"/>
    <property type="match status" value="1"/>
</dbReference>
<dbReference type="InterPro" id="IPR029039">
    <property type="entry name" value="Flavoprotein-like_sf"/>
</dbReference>
<evidence type="ECO:0000256" key="7">
    <source>
        <dbReference type="ARBA" id="ARBA00022857"/>
    </source>
</evidence>
<keyword evidence="14" id="KW-1185">Reference proteome</keyword>
<keyword evidence="5 9" id="KW-0288">FMN</keyword>
<dbReference type="InterPro" id="IPR017938">
    <property type="entry name" value="Riboflavin_synthase-like_b-brl"/>
</dbReference>
<accession>A0A8T9BY05</accession>
<feature type="binding site" evidence="9">
    <location>
        <begin position="67"/>
        <end position="70"/>
    </location>
    <ligand>
        <name>FMN</name>
        <dbReference type="ChEBI" id="CHEBI:58210"/>
    </ligand>
</feature>
<dbReference type="GO" id="GO:0010181">
    <property type="term" value="F:FMN binding"/>
    <property type="evidence" value="ECO:0007669"/>
    <property type="project" value="UniProtKB-UniRule"/>
</dbReference>
<dbReference type="PROSITE" id="PS51384">
    <property type="entry name" value="FAD_FR"/>
    <property type="match status" value="1"/>
</dbReference>
<dbReference type="SUPFAM" id="SSF52343">
    <property type="entry name" value="Ferredoxin reductase-like, C-terminal NADP-linked domain"/>
    <property type="match status" value="1"/>
</dbReference>
<comment type="cofactor">
    <cofactor evidence="1 9">
        <name>FMN</name>
        <dbReference type="ChEBI" id="CHEBI:58210"/>
    </cofactor>
</comment>
<sequence length="747" mass="84910">MASDIQSQRHDRNALVLYGSETGNSQDAAEELGRMAERLHFVTRVCEMDRMEINLLAKYTVVIFAVSTTGQGEFPLNARRFWKSLLRKRLPPDCLGHVHFTTFGLGDSSYPQYNFAARKLHKRLEQLGAKEFYSRGEADEQHEQGIDGSFLPWSVDMRKHLLSLYPLPNGVTPIPPEVLLPPKFTLELAEDVREHTPQHLATMGHSKSKLKPKSDSGDSGDSDEMHNPLPQQQSELPAPQIPFFFDGPPAVAPSIEPETRTYVSPYAPPPPLPDRPERLDTVQNTVTMATKTFDFPSPFKDLEPRAVCDRLNEHFEGEPLNPPSAFPPPKFITQYPRSIPALLVENKRVTPKTHWQDVRQLTFLIPERDNGYDAGDTLNILPKNFPEDVQALVDLMGWQDVADRRVTFNPEPPDFFLADNLISNAPGLVPPYNPTLRDLLIHNLDITAIPKRHFFDLIWHSCDDPVHKDKLRDFADPSYTDEFYDYTSRPRRGILEILQDFPSVKLPWKQACQYFPLIKPRKYSIASGGNQKNCHRANNIRVQILVAIVKYKTVLSKVRQGLCSRYLAAMPIDILVHVSISEGSLGYETFRRSNPVILIGPGTGIAPIRSIVWDRAQELLQPQPLAETVIFYGGRNKAADYFYGNEWTFPHLKVTKVFTAFSRDQEQKIYVQDIIRREKMVVWALINKGAVIVVCGSSGNMPKAVREAILYTMVEGGGLEKFPKGRDDAETELKRMEKKKTYVQETW</sequence>
<evidence type="ECO:0000256" key="3">
    <source>
        <dbReference type="ARBA" id="ARBA00022490"/>
    </source>
</evidence>
<dbReference type="OrthoDB" id="1856718at2759"/>
<evidence type="ECO:0000313" key="14">
    <source>
        <dbReference type="Proteomes" id="UP000469558"/>
    </source>
</evidence>
<dbReference type="FunFam" id="1.20.990.10:FF:000013">
    <property type="entry name" value="NADPH-dependent diflavin oxidoreductase 1"/>
    <property type="match status" value="1"/>
</dbReference>
<dbReference type="PANTHER" id="PTHR19384">
    <property type="entry name" value="NITRIC OXIDE SYNTHASE-RELATED"/>
    <property type="match status" value="1"/>
</dbReference>
<comment type="similarity">
    <text evidence="9">Belongs to the NADPH-dependent diflavin oxidoreductase NDOR1 family.</text>
</comment>
<feature type="domain" description="FAD-binding FR-type" evidence="12">
    <location>
        <begin position="336"/>
        <end position="591"/>
    </location>
</feature>
<evidence type="ECO:0000259" key="11">
    <source>
        <dbReference type="PROSITE" id="PS50902"/>
    </source>
</evidence>
<comment type="subcellular location">
    <subcellularLocation>
        <location evidence="9">Cytoplasm</location>
    </subcellularLocation>
    <subcellularLocation>
        <location evidence="9">Mitochondrion</location>
    </subcellularLocation>
    <text evidence="9">Relocalizes to mitochondria after H(2)O(2) exposure.</text>
</comment>
<comment type="caution">
    <text evidence="9">Lacks conserved residue(s) required for the propagation of feature annotation.</text>
</comment>
<dbReference type="GO" id="GO:0016651">
    <property type="term" value="F:oxidoreductase activity, acting on NAD(P)H"/>
    <property type="evidence" value="ECO:0007669"/>
    <property type="project" value="UniProtKB-UniRule"/>
</dbReference>
<comment type="similarity">
    <text evidence="9">In the N-terminal section; belongs to the flavodoxin family.</text>
</comment>
<dbReference type="HAMAP" id="MF_03178">
    <property type="entry name" value="NDOR1"/>
    <property type="match status" value="1"/>
</dbReference>
<evidence type="ECO:0000256" key="8">
    <source>
        <dbReference type="ARBA" id="ARBA00023002"/>
    </source>
</evidence>
<keyword evidence="6 9" id="KW-0274">FAD</keyword>
<evidence type="ECO:0000256" key="2">
    <source>
        <dbReference type="ARBA" id="ARBA00001974"/>
    </source>
</evidence>
<feature type="binding site" evidence="9">
    <location>
        <begin position="20"/>
        <end position="25"/>
    </location>
    <ligand>
        <name>FMN</name>
        <dbReference type="ChEBI" id="CHEBI:58210"/>
    </ligand>
</feature>
<dbReference type="InterPro" id="IPR001709">
    <property type="entry name" value="Flavoprot_Pyr_Nucl_cyt_Rdtase"/>
</dbReference>
<feature type="region of interest" description="Disordered" evidence="10">
    <location>
        <begin position="199"/>
        <end position="239"/>
    </location>
</feature>
<feature type="binding site" evidence="9">
    <location>
        <position position="140"/>
    </location>
    <ligand>
        <name>FMN</name>
        <dbReference type="ChEBI" id="CHEBI:58210"/>
    </ligand>
</feature>
<dbReference type="GO" id="GO:0160246">
    <property type="term" value="F:NADPH-iron-sulfur [2Fe-2S] protein oxidoreductase activity"/>
    <property type="evidence" value="ECO:0007669"/>
    <property type="project" value="InterPro"/>
</dbReference>
<dbReference type="Gene3D" id="3.40.50.360">
    <property type="match status" value="1"/>
</dbReference>
<dbReference type="AlphaFoldDB" id="A0A8T9BY05"/>
<comment type="function">
    <text evidence="9">NADPH-dependent reductase which is a central component of the cytosolic iron-sulfur (Fe-S) protein assembly (CIA) machinery. Transfers electrons from NADPH via its FAD and FMN prosthetic groups to the [2Fe-2S] cluster of DRE2, another key component of the CIA machinery. In turn, this reduced cluster provides electrons for assembly of cytosolic iron-sulfur cluster proteins. Positively controls H(2)O(2)-induced cell death.</text>
</comment>
<keyword evidence="8 9" id="KW-0560">Oxidoreductase</keyword>
<evidence type="ECO:0000256" key="5">
    <source>
        <dbReference type="ARBA" id="ARBA00022643"/>
    </source>
</evidence>
<dbReference type="GO" id="GO:0016226">
    <property type="term" value="P:iron-sulfur cluster assembly"/>
    <property type="evidence" value="ECO:0007669"/>
    <property type="project" value="UniProtKB-UniRule"/>
</dbReference>
<dbReference type="Pfam" id="PF00258">
    <property type="entry name" value="Flavodoxin_1"/>
    <property type="match status" value="1"/>
</dbReference>
<comment type="caution">
    <text evidence="13">The sequence shown here is derived from an EMBL/GenBank/DDBJ whole genome shotgun (WGS) entry which is preliminary data.</text>
</comment>
<feature type="binding site" evidence="9">
    <location>
        <begin position="662"/>
        <end position="663"/>
    </location>
    <ligand>
        <name>NADP(+)</name>
        <dbReference type="ChEBI" id="CHEBI:58349"/>
    </ligand>
</feature>
<evidence type="ECO:0000313" key="13">
    <source>
        <dbReference type="EMBL" id="TVY57075.1"/>
    </source>
</evidence>
<evidence type="ECO:0000256" key="9">
    <source>
        <dbReference type="HAMAP-Rule" id="MF_03178"/>
    </source>
</evidence>
<reference evidence="13 14" key="1">
    <citation type="submission" date="2018-05" db="EMBL/GenBank/DDBJ databases">
        <title>Genome sequencing and assembly of the regulated plant pathogen Lachnellula willkommii and related sister species for the development of diagnostic species identification markers.</title>
        <authorList>
            <person name="Giroux E."/>
            <person name="Bilodeau G."/>
        </authorList>
    </citation>
    <scope>NUCLEOTIDE SEQUENCE [LARGE SCALE GENOMIC DNA]</scope>
    <source>
        <strain evidence="13 14">CBS 268.59</strain>
    </source>
</reference>
<dbReference type="PROSITE" id="PS50902">
    <property type="entry name" value="FLAVODOXIN_LIKE"/>
    <property type="match status" value="1"/>
</dbReference>
<dbReference type="EC" id="1.18.1.-" evidence="9"/>
<keyword evidence="7 9" id="KW-0521">NADP</keyword>
<dbReference type="InterPro" id="IPR017927">
    <property type="entry name" value="FAD-bd_FR_type"/>
</dbReference>
<dbReference type="InterPro" id="IPR023173">
    <property type="entry name" value="NADPH_Cyt_P450_Rdtase_alpha"/>
</dbReference>
<feature type="binding site" evidence="9">
    <location>
        <position position="603"/>
    </location>
    <ligand>
        <name>NADP(+)</name>
        <dbReference type="ChEBI" id="CHEBI:58349"/>
    </ligand>
</feature>
<keyword evidence="9" id="KW-0496">Mitochondrion</keyword>
<dbReference type="GO" id="GO:0050661">
    <property type="term" value="F:NADP binding"/>
    <property type="evidence" value="ECO:0007669"/>
    <property type="project" value="UniProtKB-UniRule"/>
</dbReference>
<dbReference type="SUPFAM" id="SSF63380">
    <property type="entry name" value="Riboflavin synthase domain-like"/>
    <property type="match status" value="1"/>
</dbReference>
<evidence type="ECO:0000256" key="10">
    <source>
        <dbReference type="SAM" id="MobiDB-lite"/>
    </source>
</evidence>
<dbReference type="Proteomes" id="UP000469558">
    <property type="component" value="Unassembled WGS sequence"/>
</dbReference>
<organism evidence="13 14">
    <name type="scientific">Lachnellula suecica</name>
    <dbReference type="NCBI Taxonomy" id="602035"/>
    <lineage>
        <taxon>Eukaryota</taxon>
        <taxon>Fungi</taxon>
        <taxon>Dikarya</taxon>
        <taxon>Ascomycota</taxon>
        <taxon>Pezizomycotina</taxon>
        <taxon>Leotiomycetes</taxon>
        <taxon>Helotiales</taxon>
        <taxon>Lachnaceae</taxon>
        <taxon>Lachnellula</taxon>
    </lineage>
</organism>
<feature type="binding site" evidence="9">
    <location>
        <begin position="521"/>
        <end position="524"/>
    </location>
    <ligand>
        <name>FAD</name>
        <dbReference type="ChEBI" id="CHEBI:57692"/>
    </ligand>
</feature>
<dbReference type="InterPro" id="IPR039261">
    <property type="entry name" value="FNR_nucleotide-bd"/>
</dbReference>
<comment type="similarity">
    <text evidence="9">In the C-terminal section; belongs to the flavoprotein pyridine nucleotide cytochrome reductase family.</text>
</comment>
<dbReference type="GO" id="GO:0005739">
    <property type="term" value="C:mitochondrion"/>
    <property type="evidence" value="ECO:0007669"/>
    <property type="project" value="UniProtKB-SubCell"/>
</dbReference>
<dbReference type="GO" id="GO:0050660">
    <property type="term" value="F:flavin adenine dinucleotide binding"/>
    <property type="evidence" value="ECO:0007669"/>
    <property type="project" value="UniProtKB-UniRule"/>
</dbReference>
<name>A0A8T9BY05_9HELO</name>
<feature type="domain" description="Flavodoxin-like" evidence="11">
    <location>
        <begin position="14"/>
        <end position="158"/>
    </location>
</feature>
<dbReference type="PANTHER" id="PTHR19384:SF10">
    <property type="entry name" value="NADPH-DEPENDENT DIFLAVIN OXIDOREDUCTASE 1"/>
    <property type="match status" value="1"/>
</dbReference>
<gene>
    <name evidence="13" type="primary">tah18</name>
    <name evidence="9" type="synonym">TAH18</name>
    <name evidence="13" type="ORF">LSUE1_G009569</name>
</gene>
<comment type="subunit">
    <text evidence="9">Interacts with DRE2; as part of the cytosolic iron-sulfur (Fe-S) protein assembly (CIA) machinery.</text>
</comment>
<dbReference type="Gene3D" id="1.20.990.10">
    <property type="entry name" value="NADPH-cytochrome p450 Reductase, Chain A, domain 3"/>
    <property type="match status" value="1"/>
</dbReference>